<evidence type="ECO:0000256" key="2">
    <source>
        <dbReference type="ARBA" id="ARBA00022734"/>
    </source>
</evidence>
<sequence>MEMIKMGPIGSRDHILKTEWDEMGHNIISHIIISYDKSGVRSIQFGYVDNGALVMSKIYGASPLGYSSRIETRSGSLDIRFKIFSTSEDGVTFRDT</sequence>
<name>A0ABC8KEA4_ERUVS</name>
<evidence type="ECO:0000259" key="3">
    <source>
        <dbReference type="PROSITE" id="PS51752"/>
    </source>
</evidence>
<proteinExistence type="inferred from homology"/>
<dbReference type="PROSITE" id="PS51752">
    <property type="entry name" value="JACALIN_LECTIN"/>
    <property type="match status" value="1"/>
</dbReference>
<dbReference type="Pfam" id="PF01419">
    <property type="entry name" value="Jacalin"/>
    <property type="match status" value="1"/>
</dbReference>
<dbReference type="GO" id="GO:0030246">
    <property type="term" value="F:carbohydrate binding"/>
    <property type="evidence" value="ECO:0007669"/>
    <property type="project" value="UniProtKB-KW"/>
</dbReference>
<gene>
    <name evidence="4" type="ORF">ERUC_LOCUS20954</name>
</gene>
<dbReference type="AlphaFoldDB" id="A0ABC8KEA4"/>
<reference evidence="4 5" key="1">
    <citation type="submission" date="2022-03" db="EMBL/GenBank/DDBJ databases">
        <authorList>
            <person name="Macdonald S."/>
            <person name="Ahmed S."/>
            <person name="Newling K."/>
        </authorList>
    </citation>
    <scope>NUCLEOTIDE SEQUENCE [LARGE SCALE GENOMIC DNA]</scope>
</reference>
<evidence type="ECO:0000313" key="5">
    <source>
        <dbReference type="Proteomes" id="UP001642260"/>
    </source>
</evidence>
<feature type="domain" description="Jacalin-type lectin" evidence="3">
    <location>
        <begin position="3"/>
        <end position="96"/>
    </location>
</feature>
<protein>
    <recommendedName>
        <fullName evidence="3">Jacalin-type lectin domain-containing protein</fullName>
    </recommendedName>
</protein>
<keyword evidence="2" id="KW-0430">Lectin</keyword>
<evidence type="ECO:0000313" key="4">
    <source>
        <dbReference type="EMBL" id="CAH8355199.1"/>
    </source>
</evidence>
<dbReference type="InterPro" id="IPR001229">
    <property type="entry name" value="Jacalin-like_lectin_dom"/>
</dbReference>
<dbReference type="InterPro" id="IPR036404">
    <property type="entry name" value="Jacalin-like_lectin_dom_sf"/>
</dbReference>
<dbReference type="EMBL" id="CAKOAT010204821">
    <property type="protein sequence ID" value="CAH8355199.1"/>
    <property type="molecule type" value="Genomic_DNA"/>
</dbReference>
<dbReference type="Proteomes" id="UP001642260">
    <property type="component" value="Unassembled WGS sequence"/>
</dbReference>
<keyword evidence="5" id="KW-1185">Reference proteome</keyword>
<comment type="similarity">
    <text evidence="1">Belongs to the jacalin lectin family.</text>
</comment>
<organism evidence="4 5">
    <name type="scientific">Eruca vesicaria subsp. sativa</name>
    <name type="common">Garden rocket</name>
    <name type="synonym">Eruca sativa</name>
    <dbReference type="NCBI Taxonomy" id="29727"/>
    <lineage>
        <taxon>Eukaryota</taxon>
        <taxon>Viridiplantae</taxon>
        <taxon>Streptophyta</taxon>
        <taxon>Embryophyta</taxon>
        <taxon>Tracheophyta</taxon>
        <taxon>Spermatophyta</taxon>
        <taxon>Magnoliopsida</taxon>
        <taxon>eudicotyledons</taxon>
        <taxon>Gunneridae</taxon>
        <taxon>Pentapetalae</taxon>
        <taxon>rosids</taxon>
        <taxon>malvids</taxon>
        <taxon>Brassicales</taxon>
        <taxon>Brassicaceae</taxon>
        <taxon>Brassiceae</taxon>
        <taxon>Eruca</taxon>
    </lineage>
</organism>
<evidence type="ECO:0000256" key="1">
    <source>
        <dbReference type="ARBA" id="ARBA00006568"/>
    </source>
</evidence>
<accession>A0ABC8KEA4</accession>
<dbReference type="SUPFAM" id="SSF51101">
    <property type="entry name" value="Mannose-binding lectins"/>
    <property type="match status" value="1"/>
</dbReference>
<comment type="caution">
    <text evidence="4">The sequence shown here is derived from an EMBL/GenBank/DDBJ whole genome shotgun (WGS) entry which is preliminary data.</text>
</comment>
<dbReference type="Gene3D" id="2.100.10.30">
    <property type="entry name" value="Jacalin-like lectin domain"/>
    <property type="match status" value="1"/>
</dbReference>